<protein>
    <submittedName>
        <fullName evidence="2">Protein FATTY ACID EXPORT 2</fullName>
    </submittedName>
</protein>
<evidence type="ECO:0000256" key="1">
    <source>
        <dbReference type="SAM" id="MobiDB-lite"/>
    </source>
</evidence>
<accession>A0ABD1SAJ3</accession>
<evidence type="ECO:0000313" key="3">
    <source>
        <dbReference type="Proteomes" id="UP001604336"/>
    </source>
</evidence>
<feature type="compositionally biased region" description="Gly residues" evidence="1">
    <location>
        <begin position="105"/>
        <end position="119"/>
    </location>
</feature>
<comment type="caution">
    <text evidence="2">The sequence shown here is derived from an EMBL/GenBank/DDBJ whole genome shotgun (WGS) entry which is preliminary data.</text>
</comment>
<proteinExistence type="predicted"/>
<dbReference type="AlphaFoldDB" id="A0ABD1SAJ3"/>
<gene>
    <name evidence="2" type="ORF">Adt_23041</name>
</gene>
<dbReference type="EMBL" id="JBFOLK010000007">
    <property type="protein sequence ID" value="KAL2497491.1"/>
    <property type="molecule type" value="Genomic_DNA"/>
</dbReference>
<feature type="region of interest" description="Disordered" evidence="1">
    <location>
        <begin position="83"/>
        <end position="145"/>
    </location>
</feature>
<keyword evidence="3" id="KW-1185">Reference proteome</keyword>
<organism evidence="2 3">
    <name type="scientific">Abeliophyllum distichum</name>
    <dbReference type="NCBI Taxonomy" id="126358"/>
    <lineage>
        <taxon>Eukaryota</taxon>
        <taxon>Viridiplantae</taxon>
        <taxon>Streptophyta</taxon>
        <taxon>Embryophyta</taxon>
        <taxon>Tracheophyta</taxon>
        <taxon>Spermatophyta</taxon>
        <taxon>Magnoliopsida</taxon>
        <taxon>eudicotyledons</taxon>
        <taxon>Gunneridae</taxon>
        <taxon>Pentapetalae</taxon>
        <taxon>asterids</taxon>
        <taxon>lamiids</taxon>
        <taxon>Lamiales</taxon>
        <taxon>Oleaceae</taxon>
        <taxon>Forsythieae</taxon>
        <taxon>Abeliophyllum</taxon>
    </lineage>
</organism>
<reference evidence="3" key="1">
    <citation type="submission" date="2024-07" db="EMBL/GenBank/DDBJ databases">
        <title>Two chromosome-level genome assemblies of Korean endemic species Abeliophyllum distichum and Forsythia ovata (Oleaceae).</title>
        <authorList>
            <person name="Jang H."/>
        </authorList>
    </citation>
    <scope>NUCLEOTIDE SEQUENCE [LARGE SCALE GENOMIC DNA]</scope>
</reference>
<sequence length="196" mass="21227">MGELLAVSQSSLLLLPRFQLGVTNRRQVSIGRIQASLSENSCMQICSTKLVTIPTIYAQQKQFSRGMRVHVVSDSKMPTTFTVDSAGEGIDVLPDSGGSNDDLGGPKGNGGGGGGGNNGGNDNEHSEGSGESDDHKKRSDKKAEGTFNVPKIDTRFCYPDRSWWNYGLFEDWKPEVADCRWGISLAIVLCLYNASY</sequence>
<name>A0ABD1SAJ3_9LAMI</name>
<dbReference type="Proteomes" id="UP001604336">
    <property type="component" value="Unassembled WGS sequence"/>
</dbReference>
<feature type="compositionally biased region" description="Basic and acidic residues" evidence="1">
    <location>
        <begin position="122"/>
        <end position="144"/>
    </location>
</feature>
<evidence type="ECO:0000313" key="2">
    <source>
        <dbReference type="EMBL" id="KAL2497491.1"/>
    </source>
</evidence>